<dbReference type="Gene3D" id="3.40.50.200">
    <property type="entry name" value="Peptidase S8/S53 domain"/>
    <property type="match status" value="1"/>
</dbReference>
<feature type="non-terminal residue" evidence="5">
    <location>
        <position position="94"/>
    </location>
</feature>
<name>A0AA38CE99_TAXCH</name>
<dbReference type="InterPro" id="IPR045051">
    <property type="entry name" value="SBT"/>
</dbReference>
<dbReference type="GO" id="GO:0006508">
    <property type="term" value="P:proteolysis"/>
    <property type="evidence" value="ECO:0007669"/>
    <property type="project" value="InterPro"/>
</dbReference>
<dbReference type="PROSITE" id="PS51892">
    <property type="entry name" value="SUBTILASE"/>
    <property type="match status" value="1"/>
</dbReference>
<evidence type="ECO:0000259" key="4">
    <source>
        <dbReference type="Pfam" id="PF00082"/>
    </source>
</evidence>
<evidence type="ECO:0000256" key="3">
    <source>
        <dbReference type="PROSITE-ProRule" id="PRU01240"/>
    </source>
</evidence>
<dbReference type="GO" id="GO:0004252">
    <property type="term" value="F:serine-type endopeptidase activity"/>
    <property type="evidence" value="ECO:0007669"/>
    <property type="project" value="InterPro"/>
</dbReference>
<accession>A0AA38CE99</accession>
<feature type="non-terminal residue" evidence="5">
    <location>
        <position position="1"/>
    </location>
</feature>
<evidence type="ECO:0000256" key="1">
    <source>
        <dbReference type="ARBA" id="ARBA00011073"/>
    </source>
</evidence>
<dbReference type="Proteomes" id="UP000824469">
    <property type="component" value="Unassembled WGS sequence"/>
</dbReference>
<comment type="caution">
    <text evidence="3">Lacks conserved residue(s) required for the propagation of feature annotation.</text>
</comment>
<sequence>IYLLHLMMPFTTGVDVISVSLGSYIPQNYFEDSIAIGAFHAMKRGILVSNSAGNSGPSRSTLANYSPWSLIVAASSIDRKMESQIVLGNNFSIE</sequence>
<dbReference type="SUPFAM" id="SSF52743">
    <property type="entry name" value="Subtilisin-like"/>
    <property type="match status" value="1"/>
</dbReference>
<feature type="domain" description="Peptidase S8/S53" evidence="4">
    <location>
        <begin position="12"/>
        <end position="90"/>
    </location>
</feature>
<dbReference type="AlphaFoldDB" id="A0AA38CE99"/>
<dbReference type="InterPro" id="IPR000209">
    <property type="entry name" value="Peptidase_S8/S53_dom"/>
</dbReference>
<dbReference type="PANTHER" id="PTHR10795">
    <property type="entry name" value="PROPROTEIN CONVERTASE SUBTILISIN/KEXIN"/>
    <property type="match status" value="1"/>
</dbReference>
<comment type="similarity">
    <text evidence="1 3">Belongs to the peptidase S8 family.</text>
</comment>
<reference evidence="5 6" key="1">
    <citation type="journal article" date="2021" name="Nat. Plants">
        <title>The Taxus genome provides insights into paclitaxel biosynthesis.</title>
        <authorList>
            <person name="Xiong X."/>
            <person name="Gou J."/>
            <person name="Liao Q."/>
            <person name="Li Y."/>
            <person name="Zhou Q."/>
            <person name="Bi G."/>
            <person name="Li C."/>
            <person name="Du R."/>
            <person name="Wang X."/>
            <person name="Sun T."/>
            <person name="Guo L."/>
            <person name="Liang H."/>
            <person name="Lu P."/>
            <person name="Wu Y."/>
            <person name="Zhang Z."/>
            <person name="Ro D.K."/>
            <person name="Shang Y."/>
            <person name="Huang S."/>
            <person name="Yan J."/>
        </authorList>
    </citation>
    <scope>NUCLEOTIDE SEQUENCE [LARGE SCALE GENOMIC DNA]</scope>
    <source>
        <strain evidence="5">Ta-2019</strain>
    </source>
</reference>
<dbReference type="OMA" id="NNASCTR"/>
<comment type="caution">
    <text evidence="5">The sequence shown here is derived from an EMBL/GenBank/DDBJ whole genome shotgun (WGS) entry which is preliminary data.</text>
</comment>
<protein>
    <recommendedName>
        <fullName evidence="4">Peptidase S8/S53 domain-containing protein</fullName>
    </recommendedName>
</protein>
<keyword evidence="6" id="KW-1185">Reference proteome</keyword>
<keyword evidence="2" id="KW-0732">Signal</keyword>
<evidence type="ECO:0000313" key="6">
    <source>
        <dbReference type="Proteomes" id="UP000824469"/>
    </source>
</evidence>
<organism evidence="5 6">
    <name type="scientific">Taxus chinensis</name>
    <name type="common">Chinese yew</name>
    <name type="synonym">Taxus wallichiana var. chinensis</name>
    <dbReference type="NCBI Taxonomy" id="29808"/>
    <lineage>
        <taxon>Eukaryota</taxon>
        <taxon>Viridiplantae</taxon>
        <taxon>Streptophyta</taxon>
        <taxon>Embryophyta</taxon>
        <taxon>Tracheophyta</taxon>
        <taxon>Spermatophyta</taxon>
        <taxon>Pinopsida</taxon>
        <taxon>Pinidae</taxon>
        <taxon>Conifers II</taxon>
        <taxon>Cupressales</taxon>
        <taxon>Taxaceae</taxon>
        <taxon>Taxus</taxon>
    </lineage>
</organism>
<dbReference type="EMBL" id="JAHRHJ020000010">
    <property type="protein sequence ID" value="KAH9297676.1"/>
    <property type="molecule type" value="Genomic_DNA"/>
</dbReference>
<dbReference type="Pfam" id="PF00082">
    <property type="entry name" value="Peptidase_S8"/>
    <property type="match status" value="1"/>
</dbReference>
<proteinExistence type="inferred from homology"/>
<evidence type="ECO:0000313" key="5">
    <source>
        <dbReference type="EMBL" id="KAH9297676.1"/>
    </source>
</evidence>
<dbReference type="InterPro" id="IPR036852">
    <property type="entry name" value="Peptidase_S8/S53_dom_sf"/>
</dbReference>
<gene>
    <name evidence="5" type="ORF">KI387_029358</name>
</gene>
<evidence type="ECO:0000256" key="2">
    <source>
        <dbReference type="ARBA" id="ARBA00022729"/>
    </source>
</evidence>